<name>A0A7S7LT88_9BACT</name>
<dbReference type="Proteomes" id="UP000593994">
    <property type="component" value="Chromosome"/>
</dbReference>
<dbReference type="InterPro" id="IPR010998">
    <property type="entry name" value="Integrase_recombinase_N"/>
</dbReference>
<evidence type="ECO:0000313" key="7">
    <source>
        <dbReference type="Proteomes" id="UP000593994"/>
    </source>
</evidence>
<dbReference type="Pfam" id="PF14659">
    <property type="entry name" value="Phage_int_SAM_3"/>
    <property type="match status" value="1"/>
</dbReference>
<sequence>MKVDNNTYVTVLGIKFTIKEKYGKLHIAFNIDAKRKNRSTGLEATKKNLIVVKNEILPQFAQELIALKSSTQSTIIVENDNSTLESIADIHFLLHKEKVRDHVYKREIRNYNRHIIPYFKGRQLNSIKSMEIEAWQNRLLTKYKVLSVKKYRSIFYSIYTRAIQNELVIKNPFDNVPAPSLKKEFYTYAEAETVNPFTQSEIDKLLGSEDDTYIPNFIKLMSNCGARPGELIALVWDDIDFEKRTINIAKTIVNNVVNLPKTISSVRCIDMIDGAYEALQAQYKLTGTYGTNVFLNSSKKSFYSHDIINLLMQKRLKKLGIEPRSLYQFRHSFASRMIKNGIDITWVSKMLGHKDSSITLQVYTHYLKEEALEIIVDLIKCEMQSKTDIK</sequence>
<dbReference type="Pfam" id="PF00589">
    <property type="entry name" value="Phage_integrase"/>
    <property type="match status" value="1"/>
</dbReference>
<evidence type="ECO:0000256" key="4">
    <source>
        <dbReference type="ARBA" id="ARBA00023172"/>
    </source>
</evidence>
<evidence type="ECO:0000259" key="5">
    <source>
        <dbReference type="PROSITE" id="PS51898"/>
    </source>
</evidence>
<dbReference type="GO" id="GO:0006310">
    <property type="term" value="P:DNA recombination"/>
    <property type="evidence" value="ECO:0007669"/>
    <property type="project" value="UniProtKB-KW"/>
</dbReference>
<accession>A0A7S7LT88</accession>
<dbReference type="InterPro" id="IPR013762">
    <property type="entry name" value="Integrase-like_cat_sf"/>
</dbReference>
<keyword evidence="3" id="KW-0238">DNA-binding</keyword>
<dbReference type="RefSeq" id="WP_194368055.1">
    <property type="nucleotide sequence ID" value="NZ_CP054492.1"/>
</dbReference>
<dbReference type="Gene3D" id="1.10.150.130">
    <property type="match status" value="1"/>
</dbReference>
<dbReference type="GO" id="GO:0015074">
    <property type="term" value="P:DNA integration"/>
    <property type="evidence" value="ECO:0007669"/>
    <property type="project" value="UniProtKB-KW"/>
</dbReference>
<evidence type="ECO:0000256" key="2">
    <source>
        <dbReference type="ARBA" id="ARBA00022908"/>
    </source>
</evidence>
<evidence type="ECO:0000256" key="1">
    <source>
        <dbReference type="ARBA" id="ARBA00008857"/>
    </source>
</evidence>
<dbReference type="CDD" id="cd01189">
    <property type="entry name" value="INT_ICEBs1_C_like"/>
    <property type="match status" value="1"/>
</dbReference>
<keyword evidence="4" id="KW-0233">DNA recombination</keyword>
<reference evidence="6 7" key="1">
    <citation type="submission" date="2020-05" db="EMBL/GenBank/DDBJ databases">
        <title>Sulfurimonas marisnigri, sp. nov., and Sulfurimonas baltica, sp. nov., manganese oxide reducing chemolithoautotrophs of the class Epsilonproteobacteria isolated from the pelagic redoxclines of the Black and Baltic Seas and emended description of the genus Sulfurimonas.</title>
        <authorList>
            <person name="Henkel J.V."/>
            <person name="Laudan C."/>
            <person name="Werner J."/>
            <person name="Neu T."/>
            <person name="Plewe S."/>
            <person name="Sproer C."/>
            <person name="Bunk B."/>
            <person name="Schulz-Vogt H.N."/>
        </authorList>
    </citation>
    <scope>NUCLEOTIDE SEQUENCE [LARGE SCALE GENOMIC DNA]</scope>
    <source>
        <strain evidence="6 7">GD2</strain>
    </source>
</reference>
<dbReference type="KEGG" id="sbal:HUE88_07200"/>
<dbReference type="InterPro" id="IPR004107">
    <property type="entry name" value="Integrase_SAM-like_N"/>
</dbReference>
<dbReference type="AlphaFoldDB" id="A0A7S7LT88"/>
<keyword evidence="2" id="KW-0229">DNA integration</keyword>
<evidence type="ECO:0000313" key="6">
    <source>
        <dbReference type="EMBL" id="QOY50935.1"/>
    </source>
</evidence>
<dbReference type="Gene3D" id="1.10.443.10">
    <property type="entry name" value="Intergrase catalytic core"/>
    <property type="match status" value="1"/>
</dbReference>
<evidence type="ECO:0000256" key="3">
    <source>
        <dbReference type="ARBA" id="ARBA00023125"/>
    </source>
</evidence>
<organism evidence="6 7">
    <name type="scientific">Candidatus Sulfurimonas baltica</name>
    <dbReference type="NCBI Taxonomy" id="2740404"/>
    <lineage>
        <taxon>Bacteria</taxon>
        <taxon>Pseudomonadati</taxon>
        <taxon>Campylobacterota</taxon>
        <taxon>Epsilonproteobacteria</taxon>
        <taxon>Campylobacterales</taxon>
        <taxon>Sulfurimonadaceae</taxon>
        <taxon>Sulfurimonas</taxon>
    </lineage>
</organism>
<dbReference type="PANTHER" id="PTHR30349">
    <property type="entry name" value="PHAGE INTEGRASE-RELATED"/>
    <property type="match status" value="1"/>
</dbReference>
<feature type="domain" description="Tyr recombinase" evidence="5">
    <location>
        <begin position="192"/>
        <end position="377"/>
    </location>
</feature>
<proteinExistence type="inferred from homology"/>
<comment type="similarity">
    <text evidence="1">Belongs to the 'phage' integrase family.</text>
</comment>
<dbReference type="InterPro" id="IPR002104">
    <property type="entry name" value="Integrase_catalytic"/>
</dbReference>
<dbReference type="SUPFAM" id="SSF56349">
    <property type="entry name" value="DNA breaking-rejoining enzymes"/>
    <property type="match status" value="1"/>
</dbReference>
<gene>
    <name evidence="6" type="ORF">HUE88_07200</name>
</gene>
<dbReference type="InterPro" id="IPR050090">
    <property type="entry name" value="Tyrosine_recombinase_XerCD"/>
</dbReference>
<dbReference type="PANTHER" id="PTHR30349:SF64">
    <property type="entry name" value="PROPHAGE INTEGRASE INTD-RELATED"/>
    <property type="match status" value="1"/>
</dbReference>
<dbReference type="EMBL" id="CP054492">
    <property type="protein sequence ID" value="QOY50935.1"/>
    <property type="molecule type" value="Genomic_DNA"/>
</dbReference>
<dbReference type="InterPro" id="IPR011010">
    <property type="entry name" value="DNA_brk_join_enz"/>
</dbReference>
<protein>
    <submittedName>
        <fullName evidence="6">Site-specific integrase</fullName>
    </submittedName>
</protein>
<keyword evidence="7" id="KW-1185">Reference proteome</keyword>
<dbReference type="GO" id="GO:0003677">
    <property type="term" value="F:DNA binding"/>
    <property type="evidence" value="ECO:0007669"/>
    <property type="project" value="UniProtKB-KW"/>
</dbReference>
<dbReference type="PROSITE" id="PS51898">
    <property type="entry name" value="TYR_RECOMBINASE"/>
    <property type="match status" value="1"/>
</dbReference>